<keyword evidence="3" id="KW-1185">Reference proteome</keyword>
<reference evidence="2" key="1">
    <citation type="submission" date="2022-07" db="EMBL/GenBank/DDBJ databases">
        <title>Fungi with potential for degradation of polypropylene.</title>
        <authorList>
            <person name="Gostincar C."/>
        </authorList>
    </citation>
    <scope>NUCLEOTIDE SEQUENCE</scope>
    <source>
        <strain evidence="2">EXF-13287</strain>
    </source>
</reference>
<proteinExistence type="predicted"/>
<evidence type="ECO:0000256" key="1">
    <source>
        <dbReference type="SAM" id="MobiDB-lite"/>
    </source>
</evidence>
<feature type="region of interest" description="Disordered" evidence="1">
    <location>
        <begin position="58"/>
        <end position="90"/>
    </location>
</feature>
<feature type="compositionally biased region" description="Polar residues" evidence="1">
    <location>
        <begin position="1"/>
        <end position="27"/>
    </location>
</feature>
<feature type="region of interest" description="Disordered" evidence="1">
    <location>
        <begin position="1"/>
        <end position="45"/>
    </location>
</feature>
<accession>A0AA38R546</accession>
<protein>
    <submittedName>
        <fullName evidence="2">Uncharacterized protein</fullName>
    </submittedName>
</protein>
<comment type="caution">
    <text evidence="2">The sequence shown here is derived from an EMBL/GenBank/DDBJ whole genome shotgun (WGS) entry which is preliminary data.</text>
</comment>
<dbReference type="EMBL" id="JANBVN010000193">
    <property type="protein sequence ID" value="KAJ9133905.1"/>
    <property type="molecule type" value="Genomic_DNA"/>
</dbReference>
<sequence length="291" mass="32163">MTQQDGMESLNSSPEAQPEGANTSQYDGQGELHSPHAQQDPRVNDDALSFRLALAGLRDDLGSDEDDYTSQISTDSRAGTPPESPAQSVDTAGADNLRASHLDTDRNSLSISHHSSLDVRISFHAEQSSPPETGPRIPGEDPWITFLNDELSSTFSSGEHHTHRMLLILRAYFGVASPSGQYARWVAETLQRVSDEYLLCVGTWEVLEREGDLEGFLWLVWDALLEVVVRMDYAGDDQEAVVLLVRELLRTKRRREVTIVGPVKATPARLKLPLKNGYPFSHSSADSPRQA</sequence>
<evidence type="ECO:0000313" key="2">
    <source>
        <dbReference type="EMBL" id="KAJ9133905.1"/>
    </source>
</evidence>
<evidence type="ECO:0000313" key="3">
    <source>
        <dbReference type="Proteomes" id="UP001174691"/>
    </source>
</evidence>
<gene>
    <name evidence="2" type="ORF">NKR19_g8880</name>
</gene>
<organism evidence="2 3">
    <name type="scientific">Coniochaeta hoffmannii</name>
    <dbReference type="NCBI Taxonomy" id="91930"/>
    <lineage>
        <taxon>Eukaryota</taxon>
        <taxon>Fungi</taxon>
        <taxon>Dikarya</taxon>
        <taxon>Ascomycota</taxon>
        <taxon>Pezizomycotina</taxon>
        <taxon>Sordariomycetes</taxon>
        <taxon>Sordariomycetidae</taxon>
        <taxon>Coniochaetales</taxon>
        <taxon>Coniochaetaceae</taxon>
        <taxon>Coniochaeta</taxon>
    </lineage>
</organism>
<name>A0AA38R546_9PEZI</name>
<dbReference type="Proteomes" id="UP001174691">
    <property type="component" value="Unassembled WGS sequence"/>
</dbReference>
<dbReference type="AlphaFoldDB" id="A0AA38R546"/>